<keyword evidence="1" id="KW-0812">Transmembrane</keyword>
<evidence type="ECO:0000256" key="1">
    <source>
        <dbReference type="SAM" id="Phobius"/>
    </source>
</evidence>
<keyword evidence="4" id="KW-1185">Reference proteome</keyword>
<proteinExistence type="predicted"/>
<dbReference type="SUPFAM" id="SSF50242">
    <property type="entry name" value="TIMP-like"/>
    <property type="match status" value="1"/>
</dbReference>
<feature type="signal peptide" evidence="2">
    <location>
        <begin position="1"/>
        <end position="25"/>
    </location>
</feature>
<evidence type="ECO:0008006" key="5">
    <source>
        <dbReference type="Google" id="ProtNLM"/>
    </source>
</evidence>
<dbReference type="Proteomes" id="UP000601223">
    <property type="component" value="Unassembled WGS sequence"/>
</dbReference>
<accession>A0A8J3NPW0</accession>
<sequence>MWGHLAALVVMSSALIVGPMSPACACSCAEPDPVKNAAWADLVFVGVVVDVDRPAFSMSSGDLMTARLTVERVDKGSAAGHVEIKTAVEGPSCGFGFVEGTRYLIYSRDGQTSICAGNRMLGAAPEVELDSDVPVAALVAGAATVVVVALALWWVLRRRGTPRPVAGPVDDGPAGAPGQDSA</sequence>
<reference evidence="3 4" key="1">
    <citation type="submission" date="2021-01" db="EMBL/GenBank/DDBJ databases">
        <title>Whole genome shotgun sequence of Catellatospora bangladeshensis NBRC 107357.</title>
        <authorList>
            <person name="Komaki H."/>
            <person name="Tamura T."/>
        </authorList>
    </citation>
    <scope>NUCLEOTIDE SEQUENCE [LARGE SCALE GENOMIC DNA]</scope>
    <source>
        <strain evidence="3 4">NBRC 107357</strain>
    </source>
</reference>
<dbReference type="AlphaFoldDB" id="A0A8J3NPW0"/>
<evidence type="ECO:0000256" key="2">
    <source>
        <dbReference type="SAM" id="SignalP"/>
    </source>
</evidence>
<dbReference type="Gene3D" id="2.40.50.120">
    <property type="match status" value="1"/>
</dbReference>
<gene>
    <name evidence="3" type="ORF">Cba03nite_77240</name>
</gene>
<dbReference type="EMBL" id="BONF01000068">
    <property type="protein sequence ID" value="GIF86375.1"/>
    <property type="molecule type" value="Genomic_DNA"/>
</dbReference>
<feature type="chain" id="PRO_5035154966" description="Tissue inhibitor of metalloproteinase" evidence="2">
    <location>
        <begin position="26"/>
        <end position="182"/>
    </location>
</feature>
<evidence type="ECO:0000313" key="3">
    <source>
        <dbReference type="EMBL" id="GIF86375.1"/>
    </source>
</evidence>
<comment type="caution">
    <text evidence="3">The sequence shown here is derived from an EMBL/GenBank/DDBJ whole genome shotgun (WGS) entry which is preliminary data.</text>
</comment>
<organism evidence="3 4">
    <name type="scientific">Catellatospora bangladeshensis</name>
    <dbReference type="NCBI Taxonomy" id="310355"/>
    <lineage>
        <taxon>Bacteria</taxon>
        <taxon>Bacillati</taxon>
        <taxon>Actinomycetota</taxon>
        <taxon>Actinomycetes</taxon>
        <taxon>Micromonosporales</taxon>
        <taxon>Micromonosporaceae</taxon>
        <taxon>Catellatospora</taxon>
    </lineage>
</organism>
<dbReference type="InterPro" id="IPR008993">
    <property type="entry name" value="TIMP-like_OB-fold"/>
</dbReference>
<feature type="transmembrane region" description="Helical" evidence="1">
    <location>
        <begin position="135"/>
        <end position="156"/>
    </location>
</feature>
<protein>
    <recommendedName>
        <fullName evidence="5">Tissue inhibitor of metalloproteinase</fullName>
    </recommendedName>
</protein>
<dbReference type="RefSeq" id="WP_376818303.1">
    <property type="nucleotide sequence ID" value="NZ_JBHTGC010000001.1"/>
</dbReference>
<keyword evidence="2" id="KW-0732">Signal</keyword>
<keyword evidence="1" id="KW-1133">Transmembrane helix</keyword>
<name>A0A8J3NPW0_9ACTN</name>
<keyword evidence="1" id="KW-0472">Membrane</keyword>
<evidence type="ECO:0000313" key="4">
    <source>
        <dbReference type="Proteomes" id="UP000601223"/>
    </source>
</evidence>